<protein>
    <recommendedName>
        <fullName evidence="6">Cytosolic iron-sulfur protein assembly protein CIAO1 homolog</fullName>
    </recommendedName>
</protein>
<dbReference type="Pfam" id="PF00400">
    <property type="entry name" value="WD40"/>
    <property type="match status" value="7"/>
</dbReference>
<dbReference type="GO" id="GO:0016226">
    <property type="term" value="P:iron-sulfur cluster assembly"/>
    <property type="evidence" value="ECO:0007669"/>
    <property type="project" value="InterPro"/>
</dbReference>
<dbReference type="GO" id="GO:0097361">
    <property type="term" value="C:cytosolic [4Fe-4S] assembly targeting complex"/>
    <property type="evidence" value="ECO:0007669"/>
    <property type="project" value="InterPro"/>
</dbReference>
<dbReference type="InterPro" id="IPR001680">
    <property type="entry name" value="WD40_rpt"/>
</dbReference>
<dbReference type="PRINTS" id="PR00320">
    <property type="entry name" value="GPROTEINBRPT"/>
</dbReference>
<reference evidence="5" key="1">
    <citation type="submission" date="2015-08" db="EMBL/GenBank/DDBJ databases">
        <authorList>
            <person name="Babu N.S."/>
            <person name="Beckwith C.J."/>
            <person name="Beseler K.G."/>
            <person name="Brison A."/>
            <person name="Carone J.V."/>
            <person name="Caskin T.P."/>
            <person name="Diamond M."/>
            <person name="Durham M.E."/>
            <person name="Foxe J.M."/>
            <person name="Go M."/>
            <person name="Henderson B.A."/>
            <person name="Jones I.B."/>
            <person name="McGettigan J.A."/>
            <person name="Micheletti S.J."/>
            <person name="Nasrallah M.E."/>
            <person name="Ortiz D."/>
            <person name="Piller C.R."/>
            <person name="Privatt S.R."/>
            <person name="Schneider S.L."/>
            <person name="Sharp S."/>
            <person name="Smith T.C."/>
            <person name="Stanton J.D."/>
            <person name="Ullery H.E."/>
            <person name="Wilson R.J."/>
            <person name="Serrano M.G."/>
            <person name="Buck G."/>
            <person name="Lee V."/>
            <person name="Wang Y."/>
            <person name="Carvalho R."/>
            <person name="Voegtly L."/>
            <person name="Shi R."/>
            <person name="Duckworth R."/>
            <person name="Johnson A."/>
            <person name="Loviza R."/>
            <person name="Walstead R."/>
            <person name="Shah Z."/>
            <person name="Kiflezghi M."/>
            <person name="Wade K."/>
            <person name="Ball S.L."/>
            <person name="Bradley K.W."/>
            <person name="Asai D.J."/>
            <person name="Bowman C.A."/>
            <person name="Russell D.A."/>
            <person name="Pope W.H."/>
            <person name="Jacobs-Sera D."/>
            <person name="Hendrix R.W."/>
            <person name="Hatfull G.F."/>
        </authorList>
    </citation>
    <scope>NUCLEOTIDE SEQUENCE</scope>
</reference>
<feature type="non-terminal residue" evidence="5">
    <location>
        <position position="1"/>
    </location>
</feature>
<feature type="repeat" description="WD" evidence="3">
    <location>
        <begin position="160"/>
        <end position="191"/>
    </location>
</feature>
<dbReference type="PROSITE" id="PS50082">
    <property type="entry name" value="WD_REPEATS_2"/>
    <property type="match status" value="6"/>
</dbReference>
<proteinExistence type="inferred from homology"/>
<dbReference type="PROSITE" id="PS00678">
    <property type="entry name" value="WD_REPEATS_1"/>
    <property type="match status" value="1"/>
</dbReference>
<evidence type="ECO:0000256" key="3">
    <source>
        <dbReference type="PROSITE-ProRule" id="PRU00221"/>
    </source>
</evidence>
<evidence type="ECO:0008006" key="6">
    <source>
        <dbReference type="Google" id="ProtNLM"/>
    </source>
</evidence>
<evidence type="ECO:0000313" key="5">
    <source>
        <dbReference type="EMBL" id="JAT71243.1"/>
    </source>
</evidence>
<dbReference type="SUPFAM" id="SSF50978">
    <property type="entry name" value="WD40 repeat-like"/>
    <property type="match status" value="1"/>
</dbReference>
<organism evidence="5">
    <name type="scientific">Auxenochlorella protothecoides</name>
    <name type="common">Green microalga</name>
    <name type="synonym">Chlorella protothecoides</name>
    <dbReference type="NCBI Taxonomy" id="3075"/>
    <lineage>
        <taxon>Eukaryota</taxon>
        <taxon>Viridiplantae</taxon>
        <taxon>Chlorophyta</taxon>
        <taxon>core chlorophytes</taxon>
        <taxon>Trebouxiophyceae</taxon>
        <taxon>Chlorellales</taxon>
        <taxon>Chlorellaceae</taxon>
        <taxon>Auxenochlorella</taxon>
    </lineage>
</organism>
<feature type="repeat" description="WD" evidence="3">
    <location>
        <begin position="71"/>
        <end position="105"/>
    </location>
</feature>
<keyword evidence="2" id="KW-0677">Repeat</keyword>
<feature type="region of interest" description="Disordered" evidence="4">
    <location>
        <begin position="298"/>
        <end position="327"/>
    </location>
</feature>
<dbReference type="EMBL" id="GDKF01007379">
    <property type="protein sequence ID" value="JAT71243.1"/>
    <property type="molecule type" value="Transcribed_RNA"/>
</dbReference>
<feature type="repeat" description="WD" evidence="3">
    <location>
        <begin position="357"/>
        <end position="399"/>
    </location>
</feature>
<evidence type="ECO:0000256" key="2">
    <source>
        <dbReference type="ARBA" id="ARBA00022737"/>
    </source>
</evidence>
<dbReference type="AlphaFoldDB" id="A0A1D1ZX36"/>
<sequence>ADARGNSYNQIYSMPKLRLLQSLEGHDDRVWHVAWSPTGDTLASCSGDKTVRIWRRSQPGSDTWHCTAILEDVHSRTIRSCCWSPTGSHLATASFDRTVAIWEVKGAVWEMTTLLEGHESEVKDVAWSPDGGLLATCSRDKTVWVWESAPGDEYEVLDVKHGHTQDVKTVRWHPGGEVLVSASYDDSMKLWVGEDDEWVCAQTLSGPGIGHSSTVWDLSFESTGKFMVSCSDDRTLKIWACKSGSRQDGPQWQLATTLRGDHSRTIFSVDWSRCAPLIASGGADNSICIHGVGGAASASPPQANANAMPSPPGSDSGPGSGPSLAPGLKVRSLFMPEHGFQAPPVEKLAVTLAHKEAAAHASDTNCVRWHPTIPGLLASAGDDGILKLWQYDQEAEDDAS</sequence>
<dbReference type="SMART" id="SM00320">
    <property type="entry name" value="WD40"/>
    <property type="match status" value="7"/>
</dbReference>
<feature type="repeat" description="WD" evidence="3">
    <location>
        <begin position="208"/>
        <end position="239"/>
    </location>
</feature>
<feature type="repeat" description="WD" evidence="3">
    <location>
        <begin position="23"/>
        <end position="54"/>
    </location>
</feature>
<keyword evidence="1 3" id="KW-0853">WD repeat</keyword>
<accession>A0A1D1ZX36</accession>
<dbReference type="HAMAP" id="MF_03037">
    <property type="entry name" value="ciao1"/>
    <property type="match status" value="1"/>
</dbReference>
<dbReference type="InterPro" id="IPR036322">
    <property type="entry name" value="WD40_repeat_dom_sf"/>
</dbReference>
<dbReference type="InterPro" id="IPR019775">
    <property type="entry name" value="WD40_repeat_CS"/>
</dbReference>
<dbReference type="Gene3D" id="2.130.10.10">
    <property type="entry name" value="YVTN repeat-like/Quinoprotein amine dehydrogenase"/>
    <property type="match status" value="3"/>
</dbReference>
<dbReference type="InterPro" id="IPR028608">
    <property type="entry name" value="CIAO1/Cia1"/>
</dbReference>
<feature type="repeat" description="WD" evidence="3">
    <location>
        <begin position="115"/>
        <end position="156"/>
    </location>
</feature>
<evidence type="ECO:0000256" key="4">
    <source>
        <dbReference type="SAM" id="MobiDB-lite"/>
    </source>
</evidence>
<dbReference type="PANTHER" id="PTHR19920:SF0">
    <property type="entry name" value="CYTOSOLIC IRON-SULFUR PROTEIN ASSEMBLY PROTEIN CIAO1-RELATED"/>
    <property type="match status" value="1"/>
</dbReference>
<gene>
    <name evidence="5" type="ORF">g.14656</name>
</gene>
<name>A0A1D1ZX36_AUXPR</name>
<dbReference type="InterPro" id="IPR015943">
    <property type="entry name" value="WD40/YVTN_repeat-like_dom_sf"/>
</dbReference>
<dbReference type="InterPro" id="IPR020472">
    <property type="entry name" value="WD40_PAC1"/>
</dbReference>
<dbReference type="PANTHER" id="PTHR19920">
    <property type="entry name" value="WD40 PROTEIN CIAO1"/>
    <property type="match status" value="1"/>
</dbReference>
<dbReference type="CDD" id="cd00200">
    <property type="entry name" value="WD40"/>
    <property type="match status" value="1"/>
</dbReference>
<evidence type="ECO:0000256" key="1">
    <source>
        <dbReference type="ARBA" id="ARBA00022574"/>
    </source>
</evidence>
<dbReference type="PROSITE" id="PS50294">
    <property type="entry name" value="WD_REPEATS_REGION"/>
    <property type="match status" value="6"/>
</dbReference>